<dbReference type="GeneTree" id="ENSGT01050000244823"/>
<dbReference type="PANTHER" id="PTHR24249">
    <property type="entry name" value="HISTAMINE RECEPTOR-RELATED G-PROTEIN COUPLED RECEPTOR"/>
    <property type="match status" value="1"/>
</dbReference>
<evidence type="ECO:0000313" key="13">
    <source>
        <dbReference type="Proteomes" id="UP000265020"/>
    </source>
</evidence>
<dbReference type="CDD" id="cd15055">
    <property type="entry name" value="7tmA_TAARs"/>
    <property type="match status" value="1"/>
</dbReference>
<proteinExistence type="inferred from homology"/>
<keyword evidence="7 9" id="KW-0675">Receptor</keyword>
<sequence length="350" mass="39353">MMETLEEIELCVPQLNSSCRKPVHSQTTVLLIYVLLSSISFFTVALNLLVIVAISHFRQLHTPTNLLLLSLAVSDLLVGLLLMPVEIIYIEACWFLGDIVCTLYYIADYIITSASVANMVLISIDRYVAICDPLHYPTKVTKSTTQVCVSLCWIVSVFYRLLLLQDHVVNPGVSVSCIGECVVVISNIAGIIDMVFTFIMPITVILCLYFRVFVVAVSQARMMRSQISTAPGKHGSVTMWKNEMKAARTLGIVVVVFLICFCPYFFPSLEGEDTSVNASSAEMVTSEFFSKFGIWLFYFNSCINPLIYAFFYPWFRKSVKCIITLKIFQLDSDLNAFTSTFSCFKGHHLI</sequence>
<evidence type="ECO:0000256" key="10">
    <source>
        <dbReference type="SAM" id="Phobius"/>
    </source>
</evidence>
<dbReference type="SUPFAM" id="SSF81321">
    <property type="entry name" value="Family A G protein-coupled receptor-like"/>
    <property type="match status" value="1"/>
</dbReference>
<evidence type="ECO:0000256" key="6">
    <source>
        <dbReference type="ARBA" id="ARBA00023136"/>
    </source>
</evidence>
<dbReference type="GO" id="GO:0005886">
    <property type="term" value="C:plasma membrane"/>
    <property type="evidence" value="ECO:0007669"/>
    <property type="project" value="UniProtKB-SubCell"/>
</dbReference>
<feature type="transmembrane region" description="Helical" evidence="10">
    <location>
        <begin position="144"/>
        <end position="163"/>
    </location>
</feature>
<dbReference type="InterPro" id="IPR050569">
    <property type="entry name" value="TAAR"/>
</dbReference>
<comment type="subcellular location">
    <subcellularLocation>
        <location evidence="1">Cell membrane</location>
        <topology evidence="1">Multi-pass membrane protein</topology>
    </subcellularLocation>
</comment>
<dbReference type="Proteomes" id="UP000265020">
    <property type="component" value="Unassembled WGS sequence"/>
</dbReference>
<evidence type="ECO:0000256" key="3">
    <source>
        <dbReference type="ARBA" id="ARBA00022692"/>
    </source>
</evidence>
<feature type="domain" description="G-protein coupled receptors family 1 profile" evidence="11">
    <location>
        <begin position="46"/>
        <end position="308"/>
    </location>
</feature>
<organism evidence="12 13">
    <name type="scientific">Cyprinodon variegatus</name>
    <name type="common">Sheepshead minnow</name>
    <dbReference type="NCBI Taxonomy" id="28743"/>
    <lineage>
        <taxon>Eukaryota</taxon>
        <taxon>Metazoa</taxon>
        <taxon>Chordata</taxon>
        <taxon>Craniata</taxon>
        <taxon>Vertebrata</taxon>
        <taxon>Euteleostomi</taxon>
        <taxon>Actinopterygii</taxon>
        <taxon>Neopterygii</taxon>
        <taxon>Teleostei</taxon>
        <taxon>Neoteleostei</taxon>
        <taxon>Acanthomorphata</taxon>
        <taxon>Ovalentaria</taxon>
        <taxon>Atherinomorphae</taxon>
        <taxon>Cyprinodontiformes</taxon>
        <taxon>Cyprinodontidae</taxon>
        <taxon>Cyprinodon</taxon>
    </lineage>
</organism>
<dbReference type="InterPro" id="IPR017452">
    <property type="entry name" value="GPCR_Rhodpsn_7TM"/>
</dbReference>
<dbReference type="Pfam" id="PF00001">
    <property type="entry name" value="7tm_1"/>
    <property type="match status" value="1"/>
</dbReference>
<dbReference type="PRINTS" id="PR00237">
    <property type="entry name" value="GPCRRHODOPSN"/>
</dbReference>
<keyword evidence="5 9" id="KW-0297">G-protein coupled receptor</keyword>
<keyword evidence="4 10" id="KW-1133">Transmembrane helix</keyword>
<dbReference type="OMA" id="CTLYYII"/>
<dbReference type="InterPro" id="IPR000276">
    <property type="entry name" value="GPCR_Rhodpsn"/>
</dbReference>
<keyword evidence="8 9" id="KW-0807">Transducer</keyword>
<dbReference type="AlphaFoldDB" id="A0A3Q2CN82"/>
<keyword evidence="2" id="KW-1003">Cell membrane</keyword>
<evidence type="ECO:0000313" key="12">
    <source>
        <dbReference type="Ensembl" id="ENSCVAP00000006828.1"/>
    </source>
</evidence>
<dbReference type="Ensembl" id="ENSCVAT00000004323.1">
    <property type="protein sequence ID" value="ENSCVAP00000006828.1"/>
    <property type="gene ID" value="ENSCVAG00000008424.1"/>
</dbReference>
<dbReference type="PROSITE" id="PS50262">
    <property type="entry name" value="G_PROTEIN_RECEP_F1_2"/>
    <property type="match status" value="1"/>
</dbReference>
<feature type="transmembrane region" description="Helical" evidence="10">
    <location>
        <begin position="175"/>
        <end position="192"/>
    </location>
</feature>
<evidence type="ECO:0000256" key="4">
    <source>
        <dbReference type="ARBA" id="ARBA00022989"/>
    </source>
</evidence>
<dbReference type="PANTHER" id="PTHR24249:SF381">
    <property type="entry name" value="TRACE AMINE ASSOCIATED RECEPTOR 19P-RELATED"/>
    <property type="match status" value="1"/>
</dbReference>
<reference evidence="12" key="1">
    <citation type="submission" date="2025-08" db="UniProtKB">
        <authorList>
            <consortium name="Ensembl"/>
        </authorList>
    </citation>
    <scope>IDENTIFICATION</scope>
</reference>
<keyword evidence="3 9" id="KW-0812">Transmembrane</keyword>
<feature type="transmembrane region" description="Helical" evidence="10">
    <location>
        <begin position="292"/>
        <end position="315"/>
    </location>
</feature>
<evidence type="ECO:0000256" key="9">
    <source>
        <dbReference type="RuleBase" id="RU000688"/>
    </source>
</evidence>
<dbReference type="GO" id="GO:0001594">
    <property type="term" value="F:trace-amine receptor activity"/>
    <property type="evidence" value="ECO:0007669"/>
    <property type="project" value="TreeGrafter"/>
</dbReference>
<evidence type="ECO:0000259" key="11">
    <source>
        <dbReference type="PROSITE" id="PS50262"/>
    </source>
</evidence>
<accession>A0A3Q2CN82</accession>
<name>A0A3Q2CN82_CYPVA</name>
<feature type="transmembrane region" description="Helical" evidence="10">
    <location>
        <begin position="198"/>
        <end position="217"/>
    </location>
</feature>
<keyword evidence="13" id="KW-1185">Reference proteome</keyword>
<dbReference type="PROSITE" id="PS00237">
    <property type="entry name" value="G_PROTEIN_RECEP_F1_1"/>
    <property type="match status" value="1"/>
</dbReference>
<comment type="similarity">
    <text evidence="9">Belongs to the G-protein coupled receptor 1 family.</text>
</comment>
<evidence type="ECO:0000256" key="1">
    <source>
        <dbReference type="ARBA" id="ARBA00004651"/>
    </source>
</evidence>
<reference evidence="12" key="2">
    <citation type="submission" date="2025-09" db="UniProtKB">
        <authorList>
            <consortium name="Ensembl"/>
        </authorList>
    </citation>
    <scope>IDENTIFICATION</scope>
</reference>
<dbReference type="FunFam" id="1.20.1070.10:FF:000279">
    <property type="entry name" value="Trace amine-associated receptor 16f"/>
    <property type="match status" value="1"/>
</dbReference>
<evidence type="ECO:0000256" key="5">
    <source>
        <dbReference type="ARBA" id="ARBA00023040"/>
    </source>
</evidence>
<feature type="transmembrane region" description="Helical" evidence="10">
    <location>
        <begin position="102"/>
        <end position="124"/>
    </location>
</feature>
<evidence type="ECO:0000256" key="8">
    <source>
        <dbReference type="ARBA" id="ARBA00023224"/>
    </source>
</evidence>
<feature type="transmembrane region" description="Helical" evidence="10">
    <location>
        <begin position="66"/>
        <end position="90"/>
    </location>
</feature>
<evidence type="ECO:0000256" key="2">
    <source>
        <dbReference type="ARBA" id="ARBA00022475"/>
    </source>
</evidence>
<feature type="transmembrane region" description="Helical" evidence="10">
    <location>
        <begin position="30"/>
        <end position="54"/>
    </location>
</feature>
<protein>
    <recommendedName>
        <fullName evidence="11">G-protein coupled receptors family 1 profile domain-containing protein</fullName>
    </recommendedName>
</protein>
<keyword evidence="6 10" id="KW-0472">Membrane</keyword>
<dbReference type="Gene3D" id="1.20.1070.10">
    <property type="entry name" value="Rhodopsin 7-helix transmembrane proteins"/>
    <property type="match status" value="1"/>
</dbReference>
<feature type="transmembrane region" description="Helical" evidence="10">
    <location>
        <begin position="249"/>
        <end position="266"/>
    </location>
</feature>
<evidence type="ECO:0000256" key="7">
    <source>
        <dbReference type="ARBA" id="ARBA00023170"/>
    </source>
</evidence>